<dbReference type="Proteomes" id="UP000000437">
    <property type="component" value="Chromosome 17"/>
</dbReference>
<accession>A0AC58HQ12</accession>
<keyword evidence="1" id="KW-1185">Reference proteome</keyword>
<sequence>MKCHQSLLCVFCVLCFCLCARALAARECAPCALRSCPPVSPLGCGSGRVLLWDPCGCCEQCSRLELELCGGPDWTLGSCGSGLSCTALNRSGAARAPETGVCRAVDDAADLLEVNMEMCPVVSGCERVDGQCVCDSRRSCTHTYRYPDRDTCVRAWRTGSRRHDHRQRDRIVGPAASPACVFSGCNLTADGCVCSSQSCDDHFSFSNRSQCQRAAVSPRCVHNGQQFSEGELYRMDPCWLCQCRGGVSFCSKAECAELDCQNSYIPEGECCPVCIDVQLLSVESSKASCWFSERLRAHEDQWKEDDCTFCQCVDGETHCTAMACKQSCHNPVHIPGECCPFCEEPSYETVSPLLCPPLQNCSLSEHHCPYGFQQDPSGCLLCQCVNNETCPDVSMYCSLDCPMGFEKDSYGCDVCECSVSIPKCRPMTCSKTCPYGFVRNKHGCEMCRCVRCPPFSCEKTCSGGFKKSRKGCSVCECKDSEVLVSSTSSSITSVSSSSSSSSGCVLSGGRRLQDGEVWHDGCRDCFCHAGREMCVLISCPVPTCANPVLRENHCCPTCDEESGSGQLEPEDLLVCRSPAGQLYVEGESWSLDACSRCTCRRGRVLCDSEICPPLLCHTPVRSTDSCCYTCPEDGLELPVDGGQQDFCVSSSGEVLRAGDSWKENPCTSCTCRNASVQCFSQRCPSVHCRVPVLRKGQCCPQCLDVSSTTAPVFVSSAEAEQQTTESSWTTPTLSATDLAQAVPGQMETWFIYQSAAWILSGILLALLVFMIAVILLNRRKSCVQMSCYGAPKKTVILKKHVNMNSVVYMEPSRENSFQSESERFSIPRAKLANTNVQR</sequence>
<gene>
    <name evidence="2" type="primary">LOC141378483</name>
</gene>
<name>A0AC58HQ12_DANRE</name>
<evidence type="ECO:0000313" key="1">
    <source>
        <dbReference type="Proteomes" id="UP000000437"/>
    </source>
</evidence>
<evidence type="ECO:0000313" key="2">
    <source>
        <dbReference type="RefSeq" id="XP_073784067.1"/>
    </source>
</evidence>
<reference evidence="2" key="1">
    <citation type="submission" date="2025-08" db="UniProtKB">
        <authorList>
            <consortium name="RefSeq"/>
        </authorList>
    </citation>
    <scope>IDENTIFICATION</scope>
    <source>
        <strain evidence="2">Tuebingen</strain>
        <tissue evidence="2">Fibroblasts and whole tissue</tissue>
    </source>
</reference>
<protein>
    <submittedName>
        <fullName evidence="2">Cysteine-rich motor neuron 1 protein-like isoform X1</fullName>
    </submittedName>
</protein>
<organism evidence="1 2">
    <name type="scientific">Danio rerio</name>
    <name type="common">Zebrafish</name>
    <name type="synonym">Brachydanio rerio</name>
    <dbReference type="NCBI Taxonomy" id="7955"/>
    <lineage>
        <taxon>Eukaryota</taxon>
        <taxon>Metazoa</taxon>
        <taxon>Chordata</taxon>
        <taxon>Craniata</taxon>
        <taxon>Vertebrata</taxon>
        <taxon>Euteleostomi</taxon>
        <taxon>Actinopterygii</taxon>
        <taxon>Neopterygii</taxon>
        <taxon>Teleostei</taxon>
        <taxon>Ostariophysi</taxon>
        <taxon>Cypriniformes</taxon>
        <taxon>Danionidae</taxon>
        <taxon>Danioninae</taxon>
        <taxon>Danio</taxon>
    </lineage>
</organism>
<proteinExistence type="predicted"/>
<dbReference type="RefSeq" id="XP_073784067.1">
    <property type="nucleotide sequence ID" value="XM_073927966.1"/>
</dbReference>